<dbReference type="AlphaFoldDB" id="A0A6I6DAF3"/>
<dbReference type="KEGG" id="salq:SYNTR_0766"/>
<evidence type="ECO:0000313" key="2">
    <source>
        <dbReference type="Proteomes" id="UP000426444"/>
    </source>
</evidence>
<dbReference type="EMBL" id="CP046457">
    <property type="protein sequence ID" value="QGT99359.1"/>
    <property type="molecule type" value="Genomic_DNA"/>
</dbReference>
<reference evidence="2" key="1">
    <citation type="journal article" date="2019" name="Microbiology">
        <title>Complete Genome Sequence of an Uncultured Bacterium of the Candidate Phylum Bipolaricaulota.</title>
        <authorList>
            <person name="Kadnikov V.V."/>
            <person name="Mardanov A.V."/>
            <person name="Beletsky A.V."/>
            <person name="Frank Y.A."/>
            <person name="Karnachuk O.V."/>
            <person name="Ravin N.V."/>
        </authorList>
    </citation>
    <scope>NUCLEOTIDE SEQUENCE [LARGE SCALE GENOMIC DNA]</scope>
</reference>
<proteinExistence type="predicted"/>
<sequence>MARNYSKNPHRALITVRFSNIMQNRFGTTDRWEAALYKGAIAGQETDGRFTEWKRPVNKRVSFYLPRDVRQNNRTPWNQLIYVRIRTTNGYPTFDFVSKPFRLKPGKYHVVMSLKSIVRKKKKVVPEE</sequence>
<gene>
    <name evidence="1" type="ORF">SYNTR_0766</name>
</gene>
<accession>A0A6I6DAF3</accession>
<keyword evidence="2" id="KW-1185">Reference proteome</keyword>
<evidence type="ECO:0000313" key="1">
    <source>
        <dbReference type="EMBL" id="QGT99359.1"/>
    </source>
</evidence>
<organism evidence="1 2">
    <name type="scientific">Candidatus Syntrophocurvum alkaliphilum</name>
    <dbReference type="NCBI Taxonomy" id="2293317"/>
    <lineage>
        <taxon>Bacteria</taxon>
        <taxon>Bacillati</taxon>
        <taxon>Bacillota</taxon>
        <taxon>Clostridia</taxon>
        <taxon>Eubacteriales</taxon>
        <taxon>Syntrophomonadaceae</taxon>
        <taxon>Candidatus Syntrophocurvum</taxon>
    </lineage>
</organism>
<protein>
    <submittedName>
        <fullName evidence="1">Uncharacterized protein</fullName>
    </submittedName>
</protein>
<dbReference type="RefSeq" id="WP_156203267.1">
    <property type="nucleotide sequence ID" value="NZ_CP046457.1"/>
</dbReference>
<dbReference type="OrthoDB" id="9815473at2"/>
<dbReference type="Proteomes" id="UP000426444">
    <property type="component" value="Chromosome"/>
</dbReference>
<name>A0A6I6DAF3_9FIRM</name>